<dbReference type="InterPro" id="IPR000719">
    <property type="entry name" value="Prot_kinase_dom"/>
</dbReference>
<dbReference type="PANTHER" id="PTHR24416">
    <property type="entry name" value="TYROSINE-PROTEIN KINASE RECEPTOR"/>
    <property type="match status" value="1"/>
</dbReference>
<keyword evidence="4" id="KW-0547">Nucleotide-binding</keyword>
<dbReference type="GO" id="GO:0043235">
    <property type="term" value="C:receptor complex"/>
    <property type="evidence" value="ECO:0007669"/>
    <property type="project" value="TreeGrafter"/>
</dbReference>
<dbReference type="Pfam" id="PF07714">
    <property type="entry name" value="PK_Tyr_Ser-Thr"/>
    <property type="match status" value="1"/>
</dbReference>
<dbReference type="FunFam" id="1.10.510.10:FF:001512">
    <property type="entry name" value="Receptor tyrosine-protein kinase erbB-2"/>
    <property type="match status" value="1"/>
</dbReference>
<evidence type="ECO:0000259" key="12">
    <source>
        <dbReference type="PROSITE" id="PS50011"/>
    </source>
</evidence>
<dbReference type="InterPro" id="IPR000742">
    <property type="entry name" value="EGF"/>
</dbReference>
<dbReference type="GO" id="GO:0030182">
    <property type="term" value="P:neuron differentiation"/>
    <property type="evidence" value="ECO:0007669"/>
    <property type="project" value="UniProtKB-ARBA"/>
</dbReference>
<keyword evidence="7 11" id="KW-0472">Membrane</keyword>
<keyword evidence="6" id="KW-0067">ATP-binding</keyword>
<dbReference type="SUPFAM" id="SSF56112">
    <property type="entry name" value="Protein kinase-like (PK-like)"/>
    <property type="match status" value="1"/>
</dbReference>
<dbReference type="SUPFAM" id="SSF57184">
    <property type="entry name" value="Growth factor receptor domain"/>
    <property type="match status" value="1"/>
</dbReference>
<evidence type="ECO:0000259" key="13">
    <source>
        <dbReference type="PROSITE" id="PS50026"/>
    </source>
</evidence>
<sequence length="1306" mass="147453">MQLKGVKHYSGPINFRVDKIYSNGVKLKWTTGKSCYDIQDILITILSNSGKEETRHAYKNADLFDIVGLESNTNYTIKFVTRYAEDSSDPVYFSFVTEDGVLEQLLVTNRGVFVVDGTGITVIGGNGELLQHTLLKGTVVLDGQGIIATHVTICDPACYNGGTCIAPNQCKCLIGNAGRFCKQITCSHIKPCFPGRCDELSMTKCSCTNGFTGSNCSTMMSSQQPHITHASTTMKYIPRAGKFKNQLMYWFMSDASEPNTTKPDHRWIHFKEFNQLEFLVEAMYVPPNIPNRPYYLEDYKFGIISGNVRAIVSKVPRPGEKTDIAFDHTYTLDGVNSMNPEPHVAVLNHTDKSFVINIEHGDNLTITATVNSGGYAKLKDVNTGAHYSTSAYVGQESKKVMVFHFDFQSANHCSEKKNNCSNEPIDIGPDITKQELPISWDGWTDELAGIFRYNWEIHHLSADAGGNLTEVSPMEPLYSKPMFKEKYKPFIYKPPSPGMYSIILDVADKANNSRFARQFVLYDPVSNITTDQTCKLYVASAQQETHFHWQSNVQNQNLNGPSLSVSWKGHFRNKFHEDNQLLNSINSFHVTAMDGMYHKDVDNDLDDVSGKRTRKAIHNIHGIVMFEIASAVDHKGGETITVIPTAISSWKKVDNLLHENQTIDVKRSNGDTVRIWVRSTDIMGNINVDSTVVHIDTTPPKITTVKLDANVNNTKFDFASRVVISTKDEDSGIHKIEWRIKDEKTNKVFKNGTLSGNKVKKNPGTFGTCIPMGDCYLFKHTIDINNCWMVVPKAKLSSQNLTLEVDVFNMAMESLTKKRQISNLMQFHGMESYAGPLNLRIDKIYSNGVKLKWTKGKSCYEIQGILVTFTNNSGYQENRTVSKNANWIDIIGFNTNTNFTIKFVTIYAEDSSDPVYINYVPASEEKRSYAAAIGGTIGGILFLLLVIIIIILLWRTGRLCEPRKQQQDNDKAYAYSSGLPDKHQVNKLTEYNNKTYATDDGMEDIYLYGGMKIDNPTWLIPHTKIVLEEKINSGRFADIFKARYDTKQNDMTTVVAKTLQANYNDDTNLVMMAKINFFATKVGKHRNILGFIGAVTDNTHLGPYMVLEYCEEGNLRDWLLKKKDKIGDEMIEQLFQIVFGVATGMEYLASKKIVHRRLAARNILLPFTLIPKISGFGPTPNDETKDKNDTTKERVPVKWMAPECTLSTVNATIKSDVWSYGIVMWEILSLGETPYGGISSRNVPDRIQNGHRLERPEYSTDTHYKIMKKCWSLKPEDRPAFKTIVKEFDSTFRTTPSDAYYYEMQK</sequence>
<evidence type="ECO:0000256" key="10">
    <source>
        <dbReference type="PROSITE-ProRule" id="PRU00076"/>
    </source>
</evidence>
<dbReference type="PRINTS" id="PR00109">
    <property type="entry name" value="TYRKINASE"/>
</dbReference>
<feature type="disulfide bond" evidence="10">
    <location>
        <begin position="172"/>
        <end position="181"/>
    </location>
</feature>
<dbReference type="GO" id="GO:0048468">
    <property type="term" value="P:cell development"/>
    <property type="evidence" value="ECO:0007669"/>
    <property type="project" value="UniProtKB-ARBA"/>
</dbReference>
<evidence type="ECO:0000313" key="14">
    <source>
        <dbReference type="EMBL" id="VDI39900.1"/>
    </source>
</evidence>
<keyword evidence="10" id="KW-1015">Disulfide bond</keyword>
<evidence type="ECO:0000256" key="5">
    <source>
        <dbReference type="ARBA" id="ARBA00022777"/>
    </source>
</evidence>
<dbReference type="Gene3D" id="2.10.25.10">
    <property type="entry name" value="Laminin"/>
    <property type="match status" value="1"/>
</dbReference>
<evidence type="ECO:0000256" key="11">
    <source>
        <dbReference type="SAM" id="Phobius"/>
    </source>
</evidence>
<dbReference type="InterPro" id="IPR036116">
    <property type="entry name" value="FN3_sf"/>
</dbReference>
<dbReference type="CDD" id="cd00192">
    <property type="entry name" value="PTKc"/>
    <property type="match status" value="1"/>
</dbReference>
<keyword evidence="3" id="KW-0808">Transferase</keyword>
<comment type="caution">
    <text evidence="14">The sequence shown here is derived from an EMBL/GenBank/DDBJ whole genome shotgun (WGS) entry which is preliminary data.</text>
</comment>
<evidence type="ECO:0000256" key="1">
    <source>
        <dbReference type="ARBA" id="ARBA00004308"/>
    </source>
</evidence>
<gene>
    <name evidence="14" type="ORF">MGAL_10B066935</name>
</gene>
<name>A0A8B6EXW6_MYTGA</name>
<evidence type="ECO:0000313" key="15">
    <source>
        <dbReference type="Proteomes" id="UP000596742"/>
    </source>
</evidence>
<keyword evidence="5" id="KW-0418">Kinase</keyword>
<proteinExistence type="predicted"/>
<dbReference type="OrthoDB" id="10045365at2759"/>
<dbReference type="InterPro" id="IPR001245">
    <property type="entry name" value="Ser-Thr/Tyr_kinase_cat_dom"/>
</dbReference>
<feature type="disulfide bond" evidence="10">
    <location>
        <begin position="154"/>
        <end position="164"/>
    </location>
</feature>
<keyword evidence="11" id="KW-0812">Transmembrane</keyword>
<evidence type="ECO:0000256" key="2">
    <source>
        <dbReference type="ARBA" id="ARBA00004479"/>
    </source>
</evidence>
<organism evidence="14 15">
    <name type="scientific">Mytilus galloprovincialis</name>
    <name type="common">Mediterranean mussel</name>
    <dbReference type="NCBI Taxonomy" id="29158"/>
    <lineage>
        <taxon>Eukaryota</taxon>
        <taxon>Metazoa</taxon>
        <taxon>Spiralia</taxon>
        <taxon>Lophotrochozoa</taxon>
        <taxon>Mollusca</taxon>
        <taxon>Bivalvia</taxon>
        <taxon>Autobranchia</taxon>
        <taxon>Pteriomorphia</taxon>
        <taxon>Mytilida</taxon>
        <taxon>Mytiloidea</taxon>
        <taxon>Mytilidae</taxon>
        <taxon>Mytilinae</taxon>
        <taxon>Mytilus</taxon>
    </lineage>
</organism>
<dbReference type="Gene3D" id="2.60.40.10">
    <property type="entry name" value="Immunoglobulins"/>
    <property type="match status" value="2"/>
</dbReference>
<dbReference type="PROSITE" id="PS00022">
    <property type="entry name" value="EGF_1"/>
    <property type="match status" value="2"/>
</dbReference>
<dbReference type="InterPro" id="IPR013783">
    <property type="entry name" value="Ig-like_fold"/>
</dbReference>
<feature type="domain" description="EGF-like" evidence="13">
    <location>
        <begin position="150"/>
        <end position="182"/>
    </location>
</feature>
<evidence type="ECO:0008006" key="16">
    <source>
        <dbReference type="Google" id="ProtNLM"/>
    </source>
</evidence>
<protein>
    <recommendedName>
        <fullName evidence="16">Receptor protein-tyrosine kinase</fullName>
    </recommendedName>
</protein>
<dbReference type="PANTHER" id="PTHR24416:SF611">
    <property type="entry name" value="TYROSINE-PROTEIN KINASE TRANSMEMBRANE RECEPTOR ROR"/>
    <property type="match status" value="1"/>
</dbReference>
<dbReference type="GO" id="GO:0007169">
    <property type="term" value="P:cell surface receptor protein tyrosine kinase signaling pathway"/>
    <property type="evidence" value="ECO:0007669"/>
    <property type="project" value="TreeGrafter"/>
</dbReference>
<dbReference type="InterPro" id="IPR011009">
    <property type="entry name" value="Kinase-like_dom_sf"/>
</dbReference>
<dbReference type="SMART" id="SM00220">
    <property type="entry name" value="S_TKc"/>
    <property type="match status" value="1"/>
</dbReference>
<dbReference type="PROSITE" id="PS01186">
    <property type="entry name" value="EGF_2"/>
    <property type="match status" value="1"/>
</dbReference>
<feature type="transmembrane region" description="Helical" evidence="11">
    <location>
        <begin position="929"/>
        <end position="954"/>
    </location>
</feature>
<dbReference type="GO" id="GO:0050793">
    <property type="term" value="P:regulation of developmental process"/>
    <property type="evidence" value="ECO:0007669"/>
    <property type="project" value="UniProtKB-ARBA"/>
</dbReference>
<reference evidence="14" key="1">
    <citation type="submission" date="2018-11" db="EMBL/GenBank/DDBJ databases">
        <authorList>
            <person name="Alioto T."/>
            <person name="Alioto T."/>
        </authorList>
    </citation>
    <scope>NUCLEOTIDE SEQUENCE</scope>
</reference>
<keyword evidence="11" id="KW-1133">Transmembrane helix</keyword>
<dbReference type="SUPFAM" id="SSF49265">
    <property type="entry name" value="Fibronectin type III"/>
    <property type="match status" value="1"/>
</dbReference>
<keyword evidence="15" id="KW-1185">Reference proteome</keyword>
<dbReference type="InterPro" id="IPR009030">
    <property type="entry name" value="Growth_fac_rcpt_cys_sf"/>
</dbReference>
<comment type="caution">
    <text evidence="10">Lacks conserved residue(s) required for the propagation of feature annotation.</text>
</comment>
<dbReference type="SMART" id="SM00060">
    <property type="entry name" value="FN3"/>
    <property type="match status" value="2"/>
</dbReference>
<keyword evidence="8" id="KW-0829">Tyrosine-protein kinase</keyword>
<dbReference type="Proteomes" id="UP000596742">
    <property type="component" value="Unassembled WGS sequence"/>
</dbReference>
<evidence type="ECO:0000256" key="9">
    <source>
        <dbReference type="ARBA" id="ARBA00023180"/>
    </source>
</evidence>
<dbReference type="GO" id="GO:0012505">
    <property type="term" value="C:endomembrane system"/>
    <property type="evidence" value="ECO:0007669"/>
    <property type="project" value="UniProtKB-SubCell"/>
</dbReference>
<dbReference type="PROSITE" id="PS50011">
    <property type="entry name" value="PROTEIN_KINASE_DOM"/>
    <property type="match status" value="1"/>
</dbReference>
<comment type="subcellular location">
    <subcellularLocation>
        <location evidence="1">Endomembrane system</location>
    </subcellularLocation>
    <subcellularLocation>
        <location evidence="2">Membrane</location>
        <topology evidence="2">Single-pass type I membrane protein</topology>
    </subcellularLocation>
</comment>
<dbReference type="Gene3D" id="1.10.510.10">
    <property type="entry name" value="Transferase(Phosphotransferase) domain 1"/>
    <property type="match status" value="1"/>
</dbReference>
<dbReference type="GO" id="GO:0005886">
    <property type="term" value="C:plasma membrane"/>
    <property type="evidence" value="ECO:0007669"/>
    <property type="project" value="TreeGrafter"/>
</dbReference>
<dbReference type="GO" id="GO:0005524">
    <property type="term" value="F:ATP binding"/>
    <property type="evidence" value="ECO:0007669"/>
    <property type="project" value="UniProtKB-KW"/>
</dbReference>
<keyword evidence="10" id="KW-0245">EGF-like domain</keyword>
<feature type="domain" description="Protein kinase" evidence="12">
    <location>
        <begin position="1025"/>
        <end position="1292"/>
    </location>
</feature>
<evidence type="ECO:0000256" key="6">
    <source>
        <dbReference type="ARBA" id="ARBA00022840"/>
    </source>
</evidence>
<dbReference type="InterPro" id="IPR003961">
    <property type="entry name" value="FN3_dom"/>
</dbReference>
<evidence type="ECO:0000256" key="8">
    <source>
        <dbReference type="ARBA" id="ARBA00023137"/>
    </source>
</evidence>
<evidence type="ECO:0000256" key="7">
    <source>
        <dbReference type="ARBA" id="ARBA00023136"/>
    </source>
</evidence>
<dbReference type="PROSITE" id="PS50026">
    <property type="entry name" value="EGF_3"/>
    <property type="match status" value="1"/>
</dbReference>
<evidence type="ECO:0000256" key="4">
    <source>
        <dbReference type="ARBA" id="ARBA00022741"/>
    </source>
</evidence>
<dbReference type="InterPro" id="IPR050122">
    <property type="entry name" value="RTK"/>
</dbReference>
<keyword evidence="9" id="KW-0325">Glycoprotein</keyword>
<dbReference type="EMBL" id="UYJE01005738">
    <property type="protein sequence ID" value="VDI39900.1"/>
    <property type="molecule type" value="Genomic_DNA"/>
</dbReference>
<dbReference type="SMART" id="SM00181">
    <property type="entry name" value="EGF"/>
    <property type="match status" value="2"/>
</dbReference>
<dbReference type="GO" id="GO:0004714">
    <property type="term" value="F:transmembrane receptor protein tyrosine kinase activity"/>
    <property type="evidence" value="ECO:0007669"/>
    <property type="project" value="TreeGrafter"/>
</dbReference>
<accession>A0A8B6EXW6</accession>
<evidence type="ECO:0000256" key="3">
    <source>
        <dbReference type="ARBA" id="ARBA00022679"/>
    </source>
</evidence>